<keyword evidence="1" id="KW-1133">Transmembrane helix</keyword>
<reference evidence="2 3" key="1">
    <citation type="submission" date="2020-08" db="EMBL/GenBank/DDBJ databases">
        <title>Genomic Encyclopedia of Archaeal and Bacterial Type Strains, Phase II (KMG-II): from individual species to whole genera.</title>
        <authorList>
            <person name="Goeker M."/>
        </authorList>
    </citation>
    <scope>NUCLEOTIDE SEQUENCE [LARGE SCALE GENOMIC DNA]</scope>
    <source>
        <strain evidence="2 3">DSM 43850</strain>
    </source>
</reference>
<dbReference type="RefSeq" id="WP_182838017.1">
    <property type="nucleotide sequence ID" value="NZ_BAAABQ010000091.1"/>
</dbReference>
<gene>
    <name evidence="2" type="ORF">BC739_004009</name>
</gene>
<keyword evidence="3" id="KW-1185">Reference proteome</keyword>
<evidence type="ECO:0000313" key="2">
    <source>
        <dbReference type="EMBL" id="MBA8926803.1"/>
    </source>
</evidence>
<organism evidence="2 3">
    <name type="scientific">Kutzneria viridogrisea</name>
    <dbReference type="NCBI Taxonomy" id="47990"/>
    <lineage>
        <taxon>Bacteria</taxon>
        <taxon>Bacillati</taxon>
        <taxon>Actinomycetota</taxon>
        <taxon>Actinomycetes</taxon>
        <taxon>Pseudonocardiales</taxon>
        <taxon>Pseudonocardiaceae</taxon>
        <taxon>Kutzneria</taxon>
    </lineage>
</organism>
<protein>
    <submittedName>
        <fullName evidence="2">Uncharacterized protein</fullName>
    </submittedName>
</protein>
<accession>A0ABR6BIU1</accession>
<comment type="caution">
    <text evidence="2">The sequence shown here is derived from an EMBL/GenBank/DDBJ whole genome shotgun (WGS) entry which is preliminary data.</text>
</comment>
<evidence type="ECO:0000313" key="3">
    <source>
        <dbReference type="Proteomes" id="UP000517916"/>
    </source>
</evidence>
<feature type="transmembrane region" description="Helical" evidence="1">
    <location>
        <begin position="98"/>
        <end position="119"/>
    </location>
</feature>
<dbReference type="Proteomes" id="UP000517916">
    <property type="component" value="Unassembled WGS sequence"/>
</dbReference>
<keyword evidence="1" id="KW-0472">Membrane</keyword>
<proteinExistence type="predicted"/>
<sequence length="128" mass="13274">MSPRTLAVLAWSLLATGVLALAAGGVVELTAISRTVDTPLGPAVINCGTPWPPGHISALRWHPEVLAALQSYPVEMREIAANAWDADCTTVVGLSGSLGITVLVFGLVLVVGGGVLLMVRTQRKPPNL</sequence>
<keyword evidence="1" id="KW-0812">Transmembrane</keyword>
<dbReference type="EMBL" id="JACJID010000003">
    <property type="protein sequence ID" value="MBA8926803.1"/>
    <property type="molecule type" value="Genomic_DNA"/>
</dbReference>
<name>A0ABR6BIU1_9PSEU</name>
<evidence type="ECO:0000256" key="1">
    <source>
        <dbReference type="SAM" id="Phobius"/>
    </source>
</evidence>